<dbReference type="RefSeq" id="WP_181611736.1">
    <property type="nucleotide sequence ID" value="NZ_BAABAM010000003.1"/>
</dbReference>
<comment type="caution">
    <text evidence="2">The sequence shown here is derived from an EMBL/GenBank/DDBJ whole genome shotgun (WGS) entry which is preliminary data.</text>
</comment>
<proteinExistence type="predicted"/>
<dbReference type="AlphaFoldDB" id="A0A7W0CKU5"/>
<sequence length="404" mass="42845">MNRRMRSFFATVAGAAVFSTGLGAAAAVPATAQATAAACGLSTDVSTITVGDAYVPLKDDNKVAFSFTLKDPYGPPTDKGYPVVTTGAAGSESYHVAPTITSVQVQVLMTGDAAGPAVTLDTAVPPPNHVVKPPLIPNPGETPAPFTHTPSAPTTAEVKGSFLIKESNKDKVGNWKLKVTVARASGSTESCKEFAVAGQSAVASGTVSPTTVQLKKGVDVPLKVVAEVKNAKNVSMELRSHDGTMWVNVPLYQDGDGLYRNTAHLADDTTPGSWYFVVKATRNNEQIEATGHNFTVVAPVDGIATKTKSRITIKAPAKAKLSKAFKLSGKAYRGTKGYSGKILELYFKKKGKKSFTFMGFVKTTSTGIWQKNVKQKYDGYWRVIVPGTSKTKKSYATSKLVDIR</sequence>
<evidence type="ECO:0000313" key="3">
    <source>
        <dbReference type="Proteomes" id="UP000530928"/>
    </source>
</evidence>
<organism evidence="2 3">
    <name type="scientific">Nonomuraea soli</name>
    <dbReference type="NCBI Taxonomy" id="1032476"/>
    <lineage>
        <taxon>Bacteria</taxon>
        <taxon>Bacillati</taxon>
        <taxon>Actinomycetota</taxon>
        <taxon>Actinomycetes</taxon>
        <taxon>Streptosporangiales</taxon>
        <taxon>Streptosporangiaceae</taxon>
        <taxon>Nonomuraea</taxon>
    </lineage>
</organism>
<accession>A0A7W0CKU5</accession>
<protein>
    <submittedName>
        <fullName evidence="2">Uncharacterized protein</fullName>
    </submittedName>
</protein>
<gene>
    <name evidence="2" type="ORF">HNR30_004391</name>
</gene>
<name>A0A7W0CKU5_9ACTN</name>
<keyword evidence="3" id="KW-1185">Reference proteome</keyword>
<feature type="chain" id="PRO_5031010842" evidence="1">
    <location>
        <begin position="27"/>
        <end position="404"/>
    </location>
</feature>
<keyword evidence="1" id="KW-0732">Signal</keyword>
<reference evidence="2 3" key="1">
    <citation type="submission" date="2020-07" db="EMBL/GenBank/DDBJ databases">
        <title>Genomic Encyclopedia of Type Strains, Phase IV (KMG-IV): sequencing the most valuable type-strain genomes for metagenomic binning, comparative biology and taxonomic classification.</title>
        <authorList>
            <person name="Goeker M."/>
        </authorList>
    </citation>
    <scope>NUCLEOTIDE SEQUENCE [LARGE SCALE GENOMIC DNA]</scope>
    <source>
        <strain evidence="2 3">DSM 45533</strain>
    </source>
</reference>
<dbReference type="Proteomes" id="UP000530928">
    <property type="component" value="Unassembled WGS sequence"/>
</dbReference>
<feature type="signal peptide" evidence="1">
    <location>
        <begin position="1"/>
        <end position="26"/>
    </location>
</feature>
<evidence type="ECO:0000313" key="2">
    <source>
        <dbReference type="EMBL" id="MBA2893037.1"/>
    </source>
</evidence>
<dbReference type="EMBL" id="JACDUR010000004">
    <property type="protein sequence ID" value="MBA2893037.1"/>
    <property type="molecule type" value="Genomic_DNA"/>
</dbReference>
<evidence type="ECO:0000256" key="1">
    <source>
        <dbReference type="SAM" id="SignalP"/>
    </source>
</evidence>